<dbReference type="EMBL" id="AJWJ01000009">
    <property type="protein sequence ID" value="KAF2078224.1"/>
    <property type="molecule type" value="Genomic_DNA"/>
</dbReference>
<protein>
    <submittedName>
        <fullName evidence="1">Uncharacterized protein</fullName>
    </submittedName>
</protein>
<evidence type="ECO:0000313" key="2">
    <source>
        <dbReference type="Proteomes" id="UP000695562"/>
    </source>
</evidence>
<accession>A0A8J4VBI5</accession>
<dbReference type="Proteomes" id="UP000695562">
    <property type="component" value="Unassembled WGS sequence"/>
</dbReference>
<keyword evidence="2" id="KW-1185">Reference proteome</keyword>
<sequence>MSKIYKLLRSTIFPNEDLVVWTNVAVVSAFGVNTAYHLIHNLKEERDFSEERERTFLHKIYHKPALALAANKTETILDTKKSIYDVNHDF</sequence>
<reference evidence="1" key="1">
    <citation type="submission" date="2020-01" db="EMBL/GenBank/DDBJ databases">
        <title>Development of genomics and gene disruption for Polysphondylium violaceum indicates a role for the polyketide synthase stlB in stalk morphogenesis.</title>
        <authorList>
            <person name="Narita B."/>
            <person name="Kawabe Y."/>
            <person name="Kin K."/>
            <person name="Saito T."/>
            <person name="Gibbs R."/>
            <person name="Kuspa A."/>
            <person name="Muzny D."/>
            <person name="Queller D."/>
            <person name="Richards S."/>
            <person name="Strassman J."/>
            <person name="Sucgang R."/>
            <person name="Worley K."/>
            <person name="Schaap P."/>
        </authorList>
    </citation>
    <scope>NUCLEOTIDE SEQUENCE</scope>
    <source>
        <strain evidence="1">QSvi11</strain>
    </source>
</reference>
<organism evidence="1 2">
    <name type="scientific">Polysphondylium violaceum</name>
    <dbReference type="NCBI Taxonomy" id="133409"/>
    <lineage>
        <taxon>Eukaryota</taxon>
        <taxon>Amoebozoa</taxon>
        <taxon>Evosea</taxon>
        <taxon>Eumycetozoa</taxon>
        <taxon>Dictyostelia</taxon>
        <taxon>Dictyosteliales</taxon>
        <taxon>Dictyosteliaceae</taxon>
        <taxon>Polysphondylium</taxon>
    </lineage>
</organism>
<comment type="caution">
    <text evidence="1">The sequence shown here is derived from an EMBL/GenBank/DDBJ whole genome shotgun (WGS) entry which is preliminary data.</text>
</comment>
<name>A0A8J4VBI5_9MYCE</name>
<gene>
    <name evidence="1" type="ORF">CYY_000514</name>
</gene>
<dbReference type="AlphaFoldDB" id="A0A8J4VBI5"/>
<proteinExistence type="predicted"/>
<evidence type="ECO:0000313" key="1">
    <source>
        <dbReference type="EMBL" id="KAF2078224.1"/>
    </source>
</evidence>